<dbReference type="RefSeq" id="WP_015883872.1">
    <property type="nucleotide sequence ID" value="NC_012669.1"/>
</dbReference>
<sequence>MTLTIPRGGTVVLTGDSITDAGRREDARGLGTGYAALVADTLAERHPDAGLRVVNTGISGNRVADLRGRWADDVLAHSPAVVSVFIGINDTWRRYDSDLVTSVASYEEDYRALLETLRDAGVGILLIEPFLLPVRDDQWAWREDLDPRIQVVRRLAAEFDAGLLAADGLFAETARDRGGPELLAPDGVHPTPEGHALLANAWLRRVAVA</sequence>
<dbReference type="EMBL" id="CP001618">
    <property type="protein sequence ID" value="ACQ81635.1"/>
    <property type="molecule type" value="Genomic_DNA"/>
</dbReference>
<dbReference type="CDD" id="cd01834">
    <property type="entry name" value="SGNH_hydrolase_like_2"/>
    <property type="match status" value="1"/>
</dbReference>
<evidence type="ECO:0000313" key="2">
    <source>
        <dbReference type="EMBL" id="ACQ81635.1"/>
    </source>
</evidence>
<accession>C5C210</accession>
<dbReference type="Pfam" id="PF13472">
    <property type="entry name" value="Lipase_GDSL_2"/>
    <property type="match status" value="1"/>
</dbReference>
<dbReference type="GO" id="GO:0004622">
    <property type="term" value="F:phosphatidylcholine lysophospholipase activity"/>
    <property type="evidence" value="ECO:0007669"/>
    <property type="project" value="TreeGrafter"/>
</dbReference>
<dbReference type="Proteomes" id="UP000007962">
    <property type="component" value="Chromosome"/>
</dbReference>
<dbReference type="PANTHER" id="PTHR30383:SF5">
    <property type="entry name" value="SGNH HYDROLASE-TYPE ESTERASE DOMAIN-CONTAINING PROTEIN"/>
    <property type="match status" value="1"/>
</dbReference>
<dbReference type="OrthoDB" id="9794725at2"/>
<dbReference type="AlphaFoldDB" id="C5C210"/>
<dbReference type="SUPFAM" id="SSF52266">
    <property type="entry name" value="SGNH hydrolase"/>
    <property type="match status" value="1"/>
</dbReference>
<gene>
    <name evidence="2" type="ordered locus">Bcav_3393</name>
</gene>
<dbReference type="STRING" id="471853.Bcav_3393"/>
<dbReference type="PANTHER" id="PTHR30383">
    <property type="entry name" value="THIOESTERASE 1/PROTEASE 1/LYSOPHOSPHOLIPASE L1"/>
    <property type="match status" value="1"/>
</dbReference>
<dbReference type="eggNOG" id="COG2755">
    <property type="taxonomic scope" value="Bacteria"/>
</dbReference>
<evidence type="ECO:0000313" key="3">
    <source>
        <dbReference type="Proteomes" id="UP000007962"/>
    </source>
</evidence>
<dbReference type="KEGG" id="bcv:Bcav_3393"/>
<dbReference type="InterPro" id="IPR036514">
    <property type="entry name" value="SGNH_hydro_sf"/>
</dbReference>
<organism evidence="2 3">
    <name type="scientific">Beutenbergia cavernae (strain ATCC BAA-8 / DSM 12333 / CCUG 43141 / JCM 11478 / NBRC 16432 / NCIMB 13614 / HKI 0122)</name>
    <dbReference type="NCBI Taxonomy" id="471853"/>
    <lineage>
        <taxon>Bacteria</taxon>
        <taxon>Bacillati</taxon>
        <taxon>Actinomycetota</taxon>
        <taxon>Actinomycetes</taxon>
        <taxon>Micrococcales</taxon>
        <taxon>Beutenbergiaceae</taxon>
        <taxon>Beutenbergia</taxon>
    </lineage>
</organism>
<dbReference type="InterPro" id="IPR013830">
    <property type="entry name" value="SGNH_hydro"/>
</dbReference>
<dbReference type="Gene3D" id="3.40.50.1110">
    <property type="entry name" value="SGNH hydrolase"/>
    <property type="match status" value="1"/>
</dbReference>
<dbReference type="InterPro" id="IPR051532">
    <property type="entry name" value="Ester_Hydrolysis_Enzymes"/>
</dbReference>
<proteinExistence type="predicted"/>
<dbReference type="HOGENOM" id="CLU_051989_5_2_11"/>
<reference evidence="2 3" key="1">
    <citation type="journal article" date="2009" name="Stand. Genomic Sci.">
        <title>Complete genome sequence of Beutenbergia cavernae type strain (HKI 0122).</title>
        <authorList>
            <person name="Land M."/>
            <person name="Pukall R."/>
            <person name="Abt B."/>
            <person name="Goker M."/>
            <person name="Rohde M."/>
            <person name="Glavina Del Rio T."/>
            <person name="Tice H."/>
            <person name="Copeland A."/>
            <person name="Cheng J.F."/>
            <person name="Lucas S."/>
            <person name="Chen F."/>
            <person name="Nolan M."/>
            <person name="Bruce D."/>
            <person name="Goodwin L."/>
            <person name="Pitluck S."/>
            <person name="Ivanova N."/>
            <person name="Mavromatis K."/>
            <person name="Ovchinnikova G."/>
            <person name="Pati A."/>
            <person name="Chen A."/>
            <person name="Palaniappan K."/>
            <person name="Hauser L."/>
            <person name="Chang Y.J."/>
            <person name="Jefferies C.C."/>
            <person name="Saunders E."/>
            <person name="Brettin T."/>
            <person name="Detter J.C."/>
            <person name="Han C."/>
            <person name="Chain P."/>
            <person name="Bristow J."/>
            <person name="Eisen J.A."/>
            <person name="Markowitz V."/>
            <person name="Hugenholtz P."/>
            <person name="Kyrpides N.C."/>
            <person name="Klenk H.P."/>
            <person name="Lapidus A."/>
        </authorList>
    </citation>
    <scope>NUCLEOTIDE SEQUENCE [LARGE SCALE GENOMIC DNA]</scope>
    <source>
        <strain evidence="3">ATCC BAA-8 / DSM 12333 / NBRC 16432</strain>
    </source>
</reference>
<protein>
    <submittedName>
        <fullName evidence="2">Lipolytic protein G-D-S-L family</fullName>
    </submittedName>
</protein>
<evidence type="ECO:0000259" key="1">
    <source>
        <dbReference type="Pfam" id="PF13472"/>
    </source>
</evidence>
<keyword evidence="3" id="KW-1185">Reference proteome</keyword>
<feature type="domain" description="SGNH hydrolase-type esterase" evidence="1">
    <location>
        <begin position="15"/>
        <end position="197"/>
    </location>
</feature>
<name>C5C210_BEUC1</name>